<evidence type="ECO:0000256" key="4">
    <source>
        <dbReference type="ARBA" id="ARBA00023098"/>
    </source>
</evidence>
<evidence type="ECO:0000256" key="11">
    <source>
        <dbReference type="HAMAP-Rule" id="MF_00664"/>
    </source>
</evidence>
<gene>
    <name evidence="11" type="primary">psd</name>
    <name evidence="13" type="ORF">H9784_00900</name>
</gene>
<comment type="subunit">
    <text evidence="11">Heterodimer of a large membrane-associated beta subunit and a small pyruvoyl-containing alpha subunit.</text>
</comment>
<comment type="similarity">
    <text evidence="11">Belongs to the phosphatidylserine decarboxylase family. PSD-A subfamily.</text>
</comment>
<sequence length="217" mass="24135">MHPARCGITPEGWPVIGLTALAALVLALLDCGLPAVLLLLLCWFSLFFFRDPERVVPQEKGAAVSPADGRVIRIEERPDPVTGERRQCLSIFMNVFSVHVNRSPVEAARVEEIRYWPGKFLNAAYDKAAEENERCALRLSHSVDGSSWTVVQIAGLIARRIVCRAEEGDRLARGERFGMIRFGSRVDLYLPESYAPAVFVGERVFAGQSIVARRKTP</sequence>
<keyword evidence="12" id="KW-0812">Transmembrane</keyword>
<feature type="site" description="Cleavage (non-hydrolytic); by autocatalysis" evidence="11">
    <location>
        <begin position="183"/>
        <end position="184"/>
    </location>
</feature>
<dbReference type="NCBIfam" id="NF003678">
    <property type="entry name" value="PRK05305.1-2"/>
    <property type="match status" value="1"/>
</dbReference>
<reference evidence="13" key="1">
    <citation type="journal article" date="2021" name="PeerJ">
        <title>Extensive microbial diversity within the chicken gut microbiome revealed by metagenomics and culture.</title>
        <authorList>
            <person name="Gilroy R."/>
            <person name="Ravi A."/>
            <person name="Getino M."/>
            <person name="Pursley I."/>
            <person name="Horton D.L."/>
            <person name="Alikhan N.F."/>
            <person name="Baker D."/>
            <person name="Gharbi K."/>
            <person name="Hall N."/>
            <person name="Watson M."/>
            <person name="Adriaenssens E.M."/>
            <person name="Foster-Nyarko E."/>
            <person name="Jarju S."/>
            <person name="Secka A."/>
            <person name="Antonio M."/>
            <person name="Oren A."/>
            <person name="Chaudhuri R.R."/>
            <person name="La Ragione R."/>
            <person name="Hildebrand F."/>
            <person name="Pallen M.J."/>
        </authorList>
    </citation>
    <scope>NUCLEOTIDE SEQUENCE</scope>
    <source>
        <strain evidence="13">5032</strain>
    </source>
</reference>
<feature type="modified residue" description="Pyruvic acid (Ser); by autocatalysis" evidence="11">
    <location>
        <position position="184"/>
    </location>
</feature>
<evidence type="ECO:0000256" key="9">
    <source>
        <dbReference type="ARBA" id="ARBA00023264"/>
    </source>
</evidence>
<accession>A0A9D2KPN9</accession>
<dbReference type="EC" id="4.1.1.65" evidence="11"/>
<keyword evidence="6 11" id="KW-0865">Zymogen</keyword>
<keyword evidence="3 11" id="KW-0210">Decarboxylase</keyword>
<comment type="cofactor">
    <cofactor evidence="11">
        <name>pyruvate</name>
        <dbReference type="ChEBI" id="CHEBI:15361"/>
    </cofactor>
    <text evidence="11">Binds 1 pyruvoyl group covalently per subunit.</text>
</comment>
<evidence type="ECO:0000313" key="14">
    <source>
        <dbReference type="Proteomes" id="UP000823821"/>
    </source>
</evidence>
<keyword evidence="1 11" id="KW-1003">Cell membrane</keyword>
<protein>
    <recommendedName>
        <fullName evidence="11">Phosphatidylserine decarboxylase proenzyme</fullName>
        <ecNumber evidence="11">4.1.1.65</ecNumber>
    </recommendedName>
    <component>
        <recommendedName>
            <fullName evidence="11">Phosphatidylserine decarboxylase alpha chain</fullName>
        </recommendedName>
    </component>
    <component>
        <recommendedName>
            <fullName evidence="11">Phosphatidylserine decarboxylase beta chain</fullName>
        </recommendedName>
    </component>
</protein>
<keyword evidence="10 11" id="KW-0670">Pyruvate</keyword>
<evidence type="ECO:0000256" key="3">
    <source>
        <dbReference type="ARBA" id="ARBA00022793"/>
    </source>
</evidence>
<dbReference type="InterPro" id="IPR003817">
    <property type="entry name" value="PS_Dcarbxylase"/>
</dbReference>
<dbReference type="HAMAP" id="MF_00664">
    <property type="entry name" value="PS_decarb_PSD_A"/>
    <property type="match status" value="1"/>
</dbReference>
<dbReference type="EMBL" id="DWZD01000007">
    <property type="protein sequence ID" value="HJA78118.1"/>
    <property type="molecule type" value="Genomic_DNA"/>
</dbReference>
<dbReference type="GO" id="GO:0006646">
    <property type="term" value="P:phosphatidylethanolamine biosynthetic process"/>
    <property type="evidence" value="ECO:0007669"/>
    <property type="project" value="UniProtKB-UniRule"/>
</dbReference>
<name>A0A9D2KPN9_9BACT</name>
<keyword evidence="7 11" id="KW-0594">Phospholipid biosynthesis</keyword>
<evidence type="ECO:0000256" key="6">
    <source>
        <dbReference type="ARBA" id="ARBA00023145"/>
    </source>
</evidence>
<proteinExistence type="inferred from homology"/>
<organism evidence="13 14">
    <name type="scientific">Candidatus Desulfovibrio intestinavium</name>
    <dbReference type="NCBI Taxonomy" id="2838534"/>
    <lineage>
        <taxon>Bacteria</taxon>
        <taxon>Pseudomonadati</taxon>
        <taxon>Thermodesulfobacteriota</taxon>
        <taxon>Desulfovibrionia</taxon>
        <taxon>Desulfovibrionales</taxon>
        <taxon>Desulfovibrionaceae</taxon>
        <taxon>Desulfovibrio</taxon>
    </lineage>
</organism>
<comment type="PTM">
    <text evidence="11">Is synthesized initially as an inactive proenzyme. Formation of the active enzyme involves a self-maturation process in which the active site pyruvoyl group is generated from an internal serine residue via an autocatalytic post-translational modification. Two non-identical subunits are generated from the proenzyme in this reaction, and the pyruvate is formed at the N-terminus of the alpha chain, which is derived from the carboxyl end of the proenzyme. The post-translation cleavage follows an unusual pathway, termed non-hydrolytic serinolysis, in which the side chain hydroxyl group of the serine supplies its oxygen atom to form the C-terminus of the beta chain, while the remainder of the serine residue undergoes an oxidative deamination to produce ammonia and the pyruvoyl prosthetic group on the alpha chain.</text>
</comment>
<keyword evidence="12" id="KW-1133">Transmembrane helix</keyword>
<dbReference type="Pfam" id="PF02666">
    <property type="entry name" value="PS_Dcarbxylase"/>
    <property type="match status" value="1"/>
</dbReference>
<comment type="caution">
    <text evidence="13">The sequence shown here is derived from an EMBL/GenBank/DDBJ whole genome shotgun (WGS) entry which is preliminary data.</text>
</comment>
<reference evidence="13" key="2">
    <citation type="submission" date="2021-04" db="EMBL/GenBank/DDBJ databases">
        <authorList>
            <person name="Gilroy R."/>
        </authorList>
    </citation>
    <scope>NUCLEOTIDE SEQUENCE</scope>
    <source>
        <strain evidence="13">5032</strain>
    </source>
</reference>
<dbReference type="AlphaFoldDB" id="A0A9D2KPN9"/>
<comment type="subcellular location">
    <subcellularLocation>
        <location evidence="11">Cell membrane</location>
        <topology evidence="11">Peripheral membrane protein</topology>
    </subcellularLocation>
</comment>
<dbReference type="Proteomes" id="UP000823821">
    <property type="component" value="Unassembled WGS sequence"/>
</dbReference>
<dbReference type="InterPro" id="IPR033175">
    <property type="entry name" value="PSD-A"/>
</dbReference>
<dbReference type="GO" id="GO:0005886">
    <property type="term" value="C:plasma membrane"/>
    <property type="evidence" value="ECO:0007669"/>
    <property type="project" value="UniProtKB-SubCell"/>
</dbReference>
<keyword evidence="8 11" id="KW-0456">Lyase</keyword>
<dbReference type="PANTHER" id="PTHR35809:SF1">
    <property type="entry name" value="ARCHAETIDYLSERINE DECARBOXYLASE PROENZYME-RELATED"/>
    <property type="match status" value="1"/>
</dbReference>
<evidence type="ECO:0000256" key="5">
    <source>
        <dbReference type="ARBA" id="ARBA00023136"/>
    </source>
</evidence>
<evidence type="ECO:0000313" key="13">
    <source>
        <dbReference type="EMBL" id="HJA78118.1"/>
    </source>
</evidence>
<evidence type="ECO:0000256" key="7">
    <source>
        <dbReference type="ARBA" id="ARBA00023209"/>
    </source>
</evidence>
<dbReference type="GO" id="GO:0004609">
    <property type="term" value="F:phosphatidylserine decarboxylase activity"/>
    <property type="evidence" value="ECO:0007669"/>
    <property type="project" value="UniProtKB-UniRule"/>
</dbReference>
<feature type="active site" description="Schiff-base intermediate with substrate; via pyruvic acid" evidence="11">
    <location>
        <position position="184"/>
    </location>
</feature>
<keyword evidence="4 11" id="KW-0443">Lipid metabolism</keyword>
<comment type="function">
    <text evidence="11">Catalyzes the formation of phosphatidylethanolamine (PtdEtn) from phosphatidylserine (PtdSer).</text>
</comment>
<keyword evidence="9 11" id="KW-1208">Phospholipid metabolism</keyword>
<evidence type="ECO:0000256" key="1">
    <source>
        <dbReference type="ARBA" id="ARBA00022475"/>
    </source>
</evidence>
<keyword evidence="5 11" id="KW-0472">Membrane</keyword>
<comment type="catalytic activity">
    <reaction evidence="11">
        <text>a 1,2-diacyl-sn-glycero-3-phospho-L-serine + H(+) = a 1,2-diacyl-sn-glycero-3-phosphoethanolamine + CO2</text>
        <dbReference type="Rhea" id="RHEA:20828"/>
        <dbReference type="ChEBI" id="CHEBI:15378"/>
        <dbReference type="ChEBI" id="CHEBI:16526"/>
        <dbReference type="ChEBI" id="CHEBI:57262"/>
        <dbReference type="ChEBI" id="CHEBI:64612"/>
        <dbReference type="EC" id="4.1.1.65"/>
    </reaction>
</comment>
<evidence type="ECO:0000256" key="2">
    <source>
        <dbReference type="ARBA" id="ARBA00022516"/>
    </source>
</evidence>
<feature type="chain" id="PRO_5039773424" description="Phosphatidylserine decarboxylase beta chain" evidence="11">
    <location>
        <begin position="1"/>
        <end position="183"/>
    </location>
</feature>
<keyword evidence="2 11" id="KW-0444">Lipid biosynthesis</keyword>
<evidence type="ECO:0000256" key="12">
    <source>
        <dbReference type="SAM" id="Phobius"/>
    </source>
</evidence>
<dbReference type="NCBIfam" id="NF003685">
    <property type="entry name" value="PRK05305.2-5"/>
    <property type="match status" value="1"/>
</dbReference>
<feature type="transmembrane region" description="Helical" evidence="12">
    <location>
        <begin position="20"/>
        <end position="49"/>
    </location>
</feature>
<evidence type="ECO:0000256" key="8">
    <source>
        <dbReference type="ARBA" id="ARBA00023239"/>
    </source>
</evidence>
<feature type="chain" id="PRO_5039773423" description="Phosphatidylserine decarboxylase alpha chain" evidence="11">
    <location>
        <begin position="184"/>
        <end position="217"/>
    </location>
</feature>
<evidence type="ECO:0000256" key="10">
    <source>
        <dbReference type="ARBA" id="ARBA00023317"/>
    </source>
</evidence>
<comment type="pathway">
    <text evidence="11">Phospholipid metabolism; phosphatidylethanolamine biosynthesis; phosphatidylethanolamine from CDP-diacylglycerol: step 2/2.</text>
</comment>
<dbReference type="PANTHER" id="PTHR35809">
    <property type="entry name" value="ARCHAETIDYLSERINE DECARBOXYLASE PROENZYME-RELATED"/>
    <property type="match status" value="1"/>
</dbReference>